<keyword evidence="3" id="KW-1185">Reference proteome</keyword>
<name>A0AAP0DXH0_9MAGN</name>
<feature type="signal peptide" evidence="1">
    <location>
        <begin position="1"/>
        <end position="20"/>
    </location>
</feature>
<comment type="caution">
    <text evidence="2">The sequence shown here is derived from an EMBL/GenBank/DDBJ whole genome shotgun (WGS) entry which is preliminary data.</text>
</comment>
<dbReference type="Proteomes" id="UP001419268">
    <property type="component" value="Unassembled WGS sequence"/>
</dbReference>
<evidence type="ECO:0000313" key="2">
    <source>
        <dbReference type="EMBL" id="KAK9082879.1"/>
    </source>
</evidence>
<proteinExistence type="predicted"/>
<dbReference type="EMBL" id="JBBNAG010000013">
    <property type="protein sequence ID" value="KAK9082879.1"/>
    <property type="molecule type" value="Genomic_DNA"/>
</dbReference>
<evidence type="ECO:0000256" key="1">
    <source>
        <dbReference type="SAM" id="SignalP"/>
    </source>
</evidence>
<feature type="chain" id="PRO_5042882377" evidence="1">
    <location>
        <begin position="21"/>
        <end position="51"/>
    </location>
</feature>
<gene>
    <name evidence="2" type="ORF">Scep_029350</name>
</gene>
<evidence type="ECO:0000313" key="3">
    <source>
        <dbReference type="Proteomes" id="UP001419268"/>
    </source>
</evidence>
<dbReference type="AlphaFoldDB" id="A0AAP0DXH0"/>
<organism evidence="2 3">
    <name type="scientific">Stephania cephalantha</name>
    <dbReference type="NCBI Taxonomy" id="152367"/>
    <lineage>
        <taxon>Eukaryota</taxon>
        <taxon>Viridiplantae</taxon>
        <taxon>Streptophyta</taxon>
        <taxon>Embryophyta</taxon>
        <taxon>Tracheophyta</taxon>
        <taxon>Spermatophyta</taxon>
        <taxon>Magnoliopsida</taxon>
        <taxon>Ranunculales</taxon>
        <taxon>Menispermaceae</taxon>
        <taxon>Menispermoideae</taxon>
        <taxon>Cissampelideae</taxon>
        <taxon>Stephania</taxon>
    </lineage>
</organism>
<keyword evidence="1" id="KW-0732">Signal</keyword>
<reference evidence="2 3" key="1">
    <citation type="submission" date="2024-01" db="EMBL/GenBank/DDBJ databases">
        <title>Genome assemblies of Stephania.</title>
        <authorList>
            <person name="Yang L."/>
        </authorList>
    </citation>
    <scope>NUCLEOTIDE SEQUENCE [LARGE SCALE GENOMIC DNA]</scope>
    <source>
        <strain evidence="2">JXDWG</strain>
        <tissue evidence="2">Leaf</tissue>
    </source>
</reference>
<sequence>MLSPPFSLLFLCLCVEEGDGASNEPELKKFERSFWECHRRIRSLPNEHCRV</sequence>
<accession>A0AAP0DXH0</accession>
<protein>
    <submittedName>
        <fullName evidence="2">Uncharacterized protein</fullName>
    </submittedName>
</protein>